<evidence type="ECO:0000313" key="5">
    <source>
        <dbReference type="Proteomes" id="UP000225548"/>
    </source>
</evidence>
<dbReference type="Pfam" id="PF11258">
    <property type="entry name" value="DUF3048"/>
    <property type="match status" value="1"/>
</dbReference>
<evidence type="ECO:0000259" key="2">
    <source>
        <dbReference type="Pfam" id="PF11258"/>
    </source>
</evidence>
<organism evidence="4 5">
    <name type="scientific">Sanguibacter antarcticus</name>
    <dbReference type="NCBI Taxonomy" id="372484"/>
    <lineage>
        <taxon>Bacteria</taxon>
        <taxon>Bacillati</taxon>
        <taxon>Actinomycetota</taxon>
        <taxon>Actinomycetes</taxon>
        <taxon>Micrococcales</taxon>
        <taxon>Sanguibacteraceae</taxon>
        <taxon>Sanguibacter</taxon>
    </lineage>
</organism>
<evidence type="ECO:0000313" key="4">
    <source>
        <dbReference type="EMBL" id="PFG34131.1"/>
    </source>
</evidence>
<keyword evidence="5" id="KW-1185">Reference proteome</keyword>
<evidence type="ECO:0008006" key="6">
    <source>
        <dbReference type="Google" id="ProtNLM"/>
    </source>
</evidence>
<dbReference type="PROSITE" id="PS51257">
    <property type="entry name" value="PROKAR_LIPOPROTEIN"/>
    <property type="match status" value="1"/>
</dbReference>
<proteinExistence type="predicted"/>
<dbReference type="InterPro" id="IPR021416">
    <property type="entry name" value="DUF3048_N"/>
</dbReference>
<dbReference type="Pfam" id="PF17479">
    <property type="entry name" value="DUF3048_C"/>
    <property type="match status" value="1"/>
</dbReference>
<dbReference type="EMBL" id="PDJG01000001">
    <property type="protein sequence ID" value="PFG34131.1"/>
    <property type="molecule type" value="Genomic_DNA"/>
</dbReference>
<feature type="signal peptide" evidence="1">
    <location>
        <begin position="1"/>
        <end position="33"/>
    </location>
</feature>
<protein>
    <recommendedName>
        <fullName evidence="6">DUF3048 family protein</fullName>
    </recommendedName>
</protein>
<feature type="chain" id="PRO_5038641792" description="DUF3048 family protein" evidence="1">
    <location>
        <begin position="34"/>
        <end position="367"/>
    </location>
</feature>
<comment type="caution">
    <text evidence="4">The sequence shown here is derived from an EMBL/GenBank/DDBJ whole genome shotgun (WGS) entry which is preliminary data.</text>
</comment>
<feature type="domain" description="DUF3048" evidence="3">
    <location>
        <begin position="240"/>
        <end position="354"/>
    </location>
</feature>
<dbReference type="Proteomes" id="UP000225548">
    <property type="component" value="Unassembled WGS sequence"/>
</dbReference>
<reference evidence="4 5" key="1">
    <citation type="submission" date="2017-10" db="EMBL/GenBank/DDBJ databases">
        <title>Sequencing the genomes of 1000 actinobacteria strains.</title>
        <authorList>
            <person name="Klenk H.-P."/>
        </authorList>
    </citation>
    <scope>NUCLEOTIDE SEQUENCE [LARGE SCALE GENOMIC DNA]</scope>
    <source>
        <strain evidence="4 5">DSM 18966</strain>
    </source>
</reference>
<dbReference type="AlphaFoldDB" id="A0A2A9E6E3"/>
<dbReference type="SUPFAM" id="SSF159774">
    <property type="entry name" value="YerB-like"/>
    <property type="match status" value="1"/>
</dbReference>
<dbReference type="Gene3D" id="3.50.90.10">
    <property type="entry name" value="YerB-like"/>
    <property type="match status" value="1"/>
</dbReference>
<dbReference type="InterPro" id="IPR035328">
    <property type="entry name" value="DUF3048_C"/>
</dbReference>
<evidence type="ECO:0000256" key="1">
    <source>
        <dbReference type="SAM" id="SignalP"/>
    </source>
</evidence>
<name>A0A2A9E6E3_9MICO</name>
<feature type="domain" description="DUF3048" evidence="2">
    <location>
        <begin position="72"/>
        <end position="209"/>
    </location>
</feature>
<evidence type="ECO:0000259" key="3">
    <source>
        <dbReference type="Pfam" id="PF17479"/>
    </source>
</evidence>
<gene>
    <name evidence="4" type="ORF">ATL42_2034</name>
</gene>
<sequence length="367" mass="37562">MPTPSRAQRGARPPRAARNVVAAGLCAAALVLAGCSDDPEQPVPTPTIEVTPAATANKVAPPEPALPLTWPLTGVEATDVATRPAVAVKIENSKDARPQTGLEQADVVWEEMVEGGITRYIAVYHSQVPEEVGPIRSVRPMDSNIIAPLGGLLVFSGGQPIFVSSVSEVGLQVVSHDAGASGFYRTSSRVAPHNVFGTPSTFLAQADAEHSAAPAPEFVFARDEAQASAAASGAPTNAISITMSAYSHPSWTWDAASGTFQRAEAGTAAVSSTGARFSAKNVVVMNVAMYDTGTVDPAGSPVPESEVIGSGTALVASGGRSVEATWSKTDASSPFVLTAADGSPVTLAPGQTWVELVPNTTGSFSTS</sequence>
<keyword evidence="1" id="KW-0732">Signal</keyword>
<accession>A0A2A9E6E3</accession>
<dbReference type="RefSeq" id="WP_245862404.1">
    <property type="nucleotide sequence ID" value="NZ_PDJG01000001.1"/>
</dbReference>
<dbReference type="InterPro" id="IPR023158">
    <property type="entry name" value="YerB-like_sf"/>
</dbReference>